<name>A0A2Z7BNE2_9LAMI</name>
<protein>
    <submittedName>
        <fullName evidence="2">Uncharacterized protein</fullName>
    </submittedName>
</protein>
<accession>A0A2Z7BNE2</accession>
<evidence type="ECO:0000256" key="1">
    <source>
        <dbReference type="SAM" id="Coils"/>
    </source>
</evidence>
<sequence length="669" mass="73723">MASSFYRNSQHIYFDSVLTMDDQGMVSMFQALMASGLAGFLGCPAVICEAALVDFFENASVREGVYQYSGWAVGSKQAKGFAVQISLLLENISNLELGESSEFPASKILTENTVHRFVSLNDKVSAEEAAGTPKPKAASKKRQVVAAVGAPVIKKKRTMRKKPTSSKDNLEIVAVAQEAMPIQMFEPITDAPVAEDISDQPAGETDGVKEFAADVDATAEKIDEQVAEPSANVETSVGESFEPAVEVPAEEARPSSADDVDFIIQQVIEDTALVGPAEEIQEVAASADRDQPAATTEERHWFNLPYEDLMARFDAERQVVTASDTDEDIEQVDVFTAEDLEAERPGFGTDVGNVQLQSVDDDQQVQFSVEEPSADEAMSLEDILLSITLDISLPSAGMEHPLAHGLKWTRTCCSKIVEGRSRDHGAIIARTNTNTKSTCWLRTMIRVDGMWVVEPFYDQWVKIPRPVVCTEVSKQRCFVDFFPTLLDEQSSSSYSSDESMNFDDTPTSISLPATASTTPDVTEALNQLRASIDQICERDDGAKHRDTLLLHLHNFERQVIARLDAQDRVLGPLRRDSNDQRNLLSLELQSSHKQLGNQLVTTGLDVVDVRRVVRESHQELNARINTLDEQVADTRHELLEFSSQAQQTLNIITSQLSELVAYINRGGDN</sequence>
<reference evidence="2 3" key="1">
    <citation type="journal article" date="2015" name="Proc. Natl. Acad. Sci. U.S.A.">
        <title>The resurrection genome of Boea hygrometrica: A blueprint for survival of dehydration.</title>
        <authorList>
            <person name="Xiao L."/>
            <person name="Yang G."/>
            <person name="Zhang L."/>
            <person name="Yang X."/>
            <person name="Zhao S."/>
            <person name="Ji Z."/>
            <person name="Zhou Q."/>
            <person name="Hu M."/>
            <person name="Wang Y."/>
            <person name="Chen M."/>
            <person name="Xu Y."/>
            <person name="Jin H."/>
            <person name="Xiao X."/>
            <person name="Hu G."/>
            <person name="Bao F."/>
            <person name="Hu Y."/>
            <person name="Wan P."/>
            <person name="Li L."/>
            <person name="Deng X."/>
            <person name="Kuang T."/>
            <person name="Xiang C."/>
            <person name="Zhu J.K."/>
            <person name="Oliver M.J."/>
            <person name="He Y."/>
        </authorList>
    </citation>
    <scope>NUCLEOTIDE SEQUENCE [LARGE SCALE GENOMIC DNA]</scope>
    <source>
        <strain evidence="3">cv. XS01</strain>
    </source>
</reference>
<keyword evidence="3" id="KW-1185">Reference proteome</keyword>
<evidence type="ECO:0000313" key="3">
    <source>
        <dbReference type="Proteomes" id="UP000250235"/>
    </source>
</evidence>
<dbReference type="AlphaFoldDB" id="A0A2Z7BNE2"/>
<gene>
    <name evidence="2" type="ORF">F511_28629</name>
</gene>
<keyword evidence="1" id="KW-0175">Coiled coil</keyword>
<proteinExistence type="predicted"/>
<dbReference type="Proteomes" id="UP000250235">
    <property type="component" value="Unassembled WGS sequence"/>
</dbReference>
<organism evidence="2 3">
    <name type="scientific">Dorcoceras hygrometricum</name>
    <dbReference type="NCBI Taxonomy" id="472368"/>
    <lineage>
        <taxon>Eukaryota</taxon>
        <taxon>Viridiplantae</taxon>
        <taxon>Streptophyta</taxon>
        <taxon>Embryophyta</taxon>
        <taxon>Tracheophyta</taxon>
        <taxon>Spermatophyta</taxon>
        <taxon>Magnoliopsida</taxon>
        <taxon>eudicotyledons</taxon>
        <taxon>Gunneridae</taxon>
        <taxon>Pentapetalae</taxon>
        <taxon>asterids</taxon>
        <taxon>lamiids</taxon>
        <taxon>Lamiales</taxon>
        <taxon>Gesneriaceae</taxon>
        <taxon>Didymocarpoideae</taxon>
        <taxon>Trichosporeae</taxon>
        <taxon>Loxocarpinae</taxon>
        <taxon>Dorcoceras</taxon>
    </lineage>
</organism>
<feature type="coiled-coil region" evidence="1">
    <location>
        <begin position="610"/>
        <end position="637"/>
    </location>
</feature>
<dbReference type="EMBL" id="KV003925">
    <property type="protein sequence ID" value="KZV36133.1"/>
    <property type="molecule type" value="Genomic_DNA"/>
</dbReference>
<evidence type="ECO:0000313" key="2">
    <source>
        <dbReference type="EMBL" id="KZV36133.1"/>
    </source>
</evidence>